<reference evidence="2" key="1">
    <citation type="submission" date="2021-01" db="EMBL/GenBank/DDBJ databases">
        <authorList>
            <person name="Kaushik A."/>
        </authorList>
    </citation>
    <scope>NUCLEOTIDE SEQUENCE</scope>
    <source>
        <strain evidence="3">AG4-R118</strain>
        <strain evidence="2">AG4-RS23</strain>
    </source>
</reference>
<feature type="compositionally biased region" description="Gly residues" evidence="1">
    <location>
        <begin position="770"/>
        <end position="779"/>
    </location>
</feature>
<feature type="region of interest" description="Disordered" evidence="1">
    <location>
        <begin position="1"/>
        <end position="107"/>
    </location>
</feature>
<feature type="compositionally biased region" description="Basic and acidic residues" evidence="1">
    <location>
        <begin position="203"/>
        <end position="212"/>
    </location>
</feature>
<organism evidence="2 4">
    <name type="scientific">Rhizoctonia solani</name>
    <dbReference type="NCBI Taxonomy" id="456999"/>
    <lineage>
        <taxon>Eukaryota</taxon>
        <taxon>Fungi</taxon>
        <taxon>Dikarya</taxon>
        <taxon>Basidiomycota</taxon>
        <taxon>Agaricomycotina</taxon>
        <taxon>Agaricomycetes</taxon>
        <taxon>Cantharellales</taxon>
        <taxon>Ceratobasidiaceae</taxon>
        <taxon>Rhizoctonia</taxon>
    </lineage>
</organism>
<evidence type="ECO:0000313" key="2">
    <source>
        <dbReference type="EMBL" id="CAE6472209.1"/>
    </source>
</evidence>
<feature type="compositionally biased region" description="Pro residues" evidence="1">
    <location>
        <begin position="725"/>
        <end position="743"/>
    </location>
</feature>
<feature type="compositionally biased region" description="Polar residues" evidence="1">
    <location>
        <begin position="588"/>
        <end position="604"/>
    </location>
</feature>
<dbReference type="Proteomes" id="UP000663888">
    <property type="component" value="Unassembled WGS sequence"/>
</dbReference>
<protein>
    <submittedName>
        <fullName evidence="2">Uncharacterized protein</fullName>
    </submittedName>
</protein>
<feature type="compositionally biased region" description="Polar residues" evidence="1">
    <location>
        <begin position="620"/>
        <end position="632"/>
    </location>
</feature>
<feature type="compositionally biased region" description="Acidic residues" evidence="1">
    <location>
        <begin position="791"/>
        <end position="809"/>
    </location>
</feature>
<feature type="region of interest" description="Disordered" evidence="1">
    <location>
        <begin position="559"/>
        <end position="648"/>
    </location>
</feature>
<feature type="region of interest" description="Disordered" evidence="1">
    <location>
        <begin position="134"/>
        <end position="212"/>
    </location>
</feature>
<name>A0A8H3C3A9_9AGAM</name>
<feature type="compositionally biased region" description="Low complexity" evidence="1">
    <location>
        <begin position="18"/>
        <end position="32"/>
    </location>
</feature>
<sequence length="836" mass="90466">MVDQPKEKKRKVLPPTAPSAKMSKLSSSAKPSGHARGRSLSNISREDTPPSGKYVRLRPTYPTPESATRRGVPRAKSSDPSLNRVLAPDFDLTSTPRPASQTVVDVDDSDDAMIIERNREEVLVALMTYHSQLRASPENQEEEIGRSNGFRRRRHSDAAGSGSEGSEPEDSGLDEHPLPKISRSSSKSSVAQAGPSVKKTFSKVKDEEQVEDKEVVTRYNRAVCMAHTRRVVLDACKLNQAQDAGKLIPQFDESHRPVHFVDGVLIPHLSETFAVEWAVWGDQILKMVKDRARTDPDLASVLSATDKQIRDAVKDGVFSTMKTVWKKFQSGQGEAWLKGRRSTSTHAGRKSHKAENRMTALKASGLDVKSFGFVADPNYQSDEEDDPVVKNHRNVRVAEHRSEECIKFMIALDIAFDDNKSHPGNQKCIGRSYYKVNTEVPKLQLGCVPQWAVSRSWEIANPGLELISRRRIERQRTEIPQLTEFQAFIHRYALSEERVYLPAPSTATPAAAPPPTATLEPEPAGTGTFGEDGPFTEPFSADATQLVVTPLLPAPMHIPTPGPIAHPDSIDLQYPGSVGTSVEHHASVTPTPSEPQAATPSSAAFHQPNFETKARGPLGVNSNPAAGPQSATVPLASGPTGFQQPPYTPNVPTQPIYVQVAEGQWIWVMPCYPPPTSGSYPPAQMTSAYGQAGGQSAGPGVANPDIPIDPNLQSEPIQFHQQPNDMPPPPVITSPTPELPPPESTLTVKLRGGKASGRGSRGGRGKGGRGSRGGRGTGSRGRPRKSKVVIEESDEDAEGGLGEIGEDTEVLPIAGSSHQPPNVGKVKKVNFIVRGE</sequence>
<dbReference type="AlphaFoldDB" id="A0A8H3C3A9"/>
<proteinExistence type="predicted"/>
<dbReference type="EMBL" id="CAJMWX010001183">
    <property type="protein sequence ID" value="CAE6473147.1"/>
    <property type="molecule type" value="Genomic_DNA"/>
</dbReference>
<evidence type="ECO:0000313" key="3">
    <source>
        <dbReference type="EMBL" id="CAE6473147.1"/>
    </source>
</evidence>
<dbReference type="Proteomes" id="UP000663861">
    <property type="component" value="Unassembled WGS sequence"/>
</dbReference>
<comment type="caution">
    <text evidence="2">The sequence shown here is derived from an EMBL/GenBank/DDBJ whole genome shotgun (WGS) entry which is preliminary data.</text>
</comment>
<gene>
    <name evidence="3" type="ORF">RDB_LOCUS110967</name>
    <name evidence="2" type="ORF">RDB_LOCUS84317</name>
</gene>
<feature type="compositionally biased region" description="Polar residues" evidence="1">
    <location>
        <begin position="92"/>
        <end position="102"/>
    </location>
</feature>
<evidence type="ECO:0000313" key="4">
    <source>
        <dbReference type="Proteomes" id="UP000663861"/>
    </source>
</evidence>
<feature type="region of interest" description="Disordered" evidence="1">
    <location>
        <begin position="683"/>
        <end position="823"/>
    </location>
</feature>
<feature type="compositionally biased region" description="Polar residues" evidence="1">
    <location>
        <begin position="711"/>
        <end position="724"/>
    </location>
</feature>
<dbReference type="EMBL" id="CAJMWY010001644">
    <property type="protein sequence ID" value="CAE6472209.1"/>
    <property type="molecule type" value="Genomic_DNA"/>
</dbReference>
<feature type="region of interest" description="Disordered" evidence="1">
    <location>
        <begin position="505"/>
        <end position="538"/>
    </location>
</feature>
<evidence type="ECO:0000256" key="1">
    <source>
        <dbReference type="SAM" id="MobiDB-lite"/>
    </source>
</evidence>
<accession>A0A8H3C3A9</accession>